<dbReference type="EMBL" id="WXWW01000098">
    <property type="protein sequence ID" value="NAW64803.1"/>
    <property type="molecule type" value="Genomic_DNA"/>
</dbReference>
<comment type="caution">
    <text evidence="1">The sequence shown here is derived from an EMBL/GenBank/DDBJ whole genome shotgun (WGS) entry which is preliminary data.</text>
</comment>
<organism evidence="1 2">
    <name type="scientific">Photobacterium halotolerans</name>
    <dbReference type="NCBI Taxonomy" id="265726"/>
    <lineage>
        <taxon>Bacteria</taxon>
        <taxon>Pseudomonadati</taxon>
        <taxon>Pseudomonadota</taxon>
        <taxon>Gammaproteobacteria</taxon>
        <taxon>Vibrionales</taxon>
        <taxon>Vibrionaceae</taxon>
        <taxon>Photobacterium</taxon>
    </lineage>
</organism>
<dbReference type="AlphaFoldDB" id="A0A7X5ARY1"/>
<evidence type="ECO:0000313" key="1">
    <source>
        <dbReference type="EMBL" id="NAW64803.1"/>
    </source>
</evidence>
<name>A0A7X5ARY1_9GAMM</name>
<protein>
    <submittedName>
        <fullName evidence="1">Uncharacterized protein</fullName>
    </submittedName>
</protein>
<reference evidence="1 2" key="1">
    <citation type="submission" date="2017-05" db="EMBL/GenBank/DDBJ databases">
        <title>High clonality and local adaptation shapes Vibrionaceae linages within an endangered oasis.</title>
        <authorList>
            <person name="Vazquez-Rosas-Landa M."/>
        </authorList>
    </citation>
    <scope>NUCLEOTIDE SEQUENCE [LARGE SCALE GENOMIC DNA]</scope>
    <source>
        <strain evidence="1 2">P46_P4S1P180</strain>
    </source>
</reference>
<dbReference type="Proteomes" id="UP000465712">
    <property type="component" value="Unassembled WGS sequence"/>
</dbReference>
<accession>A0A7X5ARY1</accession>
<evidence type="ECO:0000313" key="2">
    <source>
        <dbReference type="Proteomes" id="UP000465712"/>
    </source>
</evidence>
<gene>
    <name evidence="1" type="ORF">CAG72_06195</name>
</gene>
<dbReference type="OrthoDB" id="5824172at2"/>
<proteinExistence type="predicted"/>
<dbReference type="RefSeq" id="WP_081669253.1">
    <property type="nucleotide sequence ID" value="NZ_WXWU01000154.1"/>
</dbReference>
<sequence length="103" mass="11905">MKRAASSSAIVPSERRPDSLQKLFLWLIVLDYFLLSHFLLRMHSMTLNTGTTISLLLLGYNGLLSYLCFKRARRSGDFYIIYPTLAAILLAFILFLYFFFLIA</sequence>